<sequence length="103" mass="10464">MPRIECGHHGQETARTGVQMTRTIRRGVRTVVWGLSLAALAAAPMGVTTIVTPAVSAACAPGETGVTNGCAPFCVPGRHLDTATGLCLKDAPPPPPQLPAPAS</sequence>
<keyword evidence="1" id="KW-0812">Transmembrane</keyword>
<dbReference type="KEGG" id="msg:MSMEI_3401"/>
<dbReference type="EMBL" id="CP001663">
    <property type="protein sequence ID" value="AFP39864.1"/>
    <property type="molecule type" value="Genomic_DNA"/>
</dbReference>
<accession>I7GBG5</accession>
<evidence type="ECO:0000313" key="2">
    <source>
        <dbReference type="EMBL" id="AFP39864.1"/>
    </source>
</evidence>
<reference evidence="2 3" key="2">
    <citation type="journal article" date="2009" name="Genome Res.">
        <title>Ortho-proteogenomics: multiple proteomes investigation through orthology and a new MS-based protocol.</title>
        <authorList>
            <person name="Gallien S."/>
            <person name="Perrodou E."/>
            <person name="Carapito C."/>
            <person name="Deshayes C."/>
            <person name="Reyrat J.M."/>
            <person name="Van Dorsselaer A."/>
            <person name="Poch O."/>
            <person name="Schaeffer C."/>
            <person name="Lecompte O."/>
        </authorList>
    </citation>
    <scope>NUCLEOTIDE SEQUENCE [LARGE SCALE GENOMIC DNA]</scope>
    <source>
        <strain evidence="3">ATCC 700084 / mc(2)155</strain>
    </source>
</reference>
<evidence type="ECO:0000313" key="3">
    <source>
        <dbReference type="Proteomes" id="UP000006158"/>
    </source>
</evidence>
<dbReference type="AlphaFoldDB" id="I7GBG5"/>
<keyword evidence="1" id="KW-0472">Membrane</keyword>
<feature type="transmembrane region" description="Helical" evidence="1">
    <location>
        <begin position="30"/>
        <end position="51"/>
    </location>
</feature>
<organism evidence="2 3">
    <name type="scientific">Mycolicibacterium smegmatis (strain ATCC 700084 / mc(2)155)</name>
    <name type="common">Mycobacterium smegmatis</name>
    <dbReference type="NCBI Taxonomy" id="246196"/>
    <lineage>
        <taxon>Bacteria</taxon>
        <taxon>Bacillati</taxon>
        <taxon>Actinomycetota</taxon>
        <taxon>Actinomycetes</taxon>
        <taxon>Mycobacteriales</taxon>
        <taxon>Mycobacteriaceae</taxon>
        <taxon>Mycolicibacterium</taxon>
    </lineage>
</organism>
<dbReference type="PATRIC" id="fig|246196.56.peg.3491"/>
<name>I7GBG5_MYCS2</name>
<proteinExistence type="predicted"/>
<dbReference type="Proteomes" id="UP000006158">
    <property type="component" value="Chromosome"/>
</dbReference>
<keyword evidence="1" id="KW-1133">Transmembrane helix</keyword>
<evidence type="ECO:0000256" key="1">
    <source>
        <dbReference type="SAM" id="Phobius"/>
    </source>
</evidence>
<gene>
    <name evidence="2" type="ordered locus">MSMEI_3401</name>
</gene>
<reference evidence="2 3" key="1">
    <citation type="journal article" date="2007" name="Genome Biol.">
        <title>Interrupted coding sequences in Mycobacterium smegmatis: authentic mutations or sequencing errors?</title>
        <authorList>
            <person name="Deshayes C."/>
            <person name="Perrodou E."/>
            <person name="Gallien S."/>
            <person name="Euphrasie D."/>
            <person name="Schaeffer C."/>
            <person name="Van-Dorsselaer A."/>
            <person name="Poch O."/>
            <person name="Lecompte O."/>
            <person name="Reyrat J.M."/>
        </authorList>
    </citation>
    <scope>NUCLEOTIDE SEQUENCE [LARGE SCALE GENOMIC DNA]</scope>
    <source>
        <strain evidence="3">ATCC 700084 / mc(2)155</strain>
    </source>
</reference>
<protein>
    <submittedName>
        <fullName evidence="2">Uncharacterized protein</fullName>
    </submittedName>
</protein>